<keyword evidence="2" id="KW-1185">Reference proteome</keyword>
<proteinExistence type="predicted"/>
<evidence type="ECO:0000313" key="2">
    <source>
        <dbReference type="Proteomes" id="UP000433502"/>
    </source>
</evidence>
<name>A0A6B9J1X1_9CAUD</name>
<evidence type="ECO:0000313" key="1">
    <source>
        <dbReference type="EMBL" id="QGZ14294.1"/>
    </source>
</evidence>
<protein>
    <submittedName>
        <fullName evidence="1">Uncharacterized protein</fullName>
    </submittedName>
</protein>
<gene>
    <name evidence="1" type="ORF">RL2RES_106</name>
</gene>
<dbReference type="EMBL" id="MN549361">
    <property type="protein sequence ID" value="QGZ14294.1"/>
    <property type="molecule type" value="Genomic_DNA"/>
</dbReference>
<sequence length="83" mass="9310">MTDKTLTMDEAKELILLIKKATRAHNDMHLASRKLNNFCEEIWGFAPSDRDVDEIIDSVFGGCGLSRGMSIFEFTAAMNKALK</sequence>
<organism evidence="1 2">
    <name type="scientific">Rhizobium phage RL2RES</name>
    <dbReference type="NCBI Taxonomy" id="103371"/>
    <lineage>
        <taxon>Viruses</taxon>
        <taxon>Duplodnaviria</taxon>
        <taxon>Heunggongvirae</taxon>
        <taxon>Uroviricota</taxon>
        <taxon>Caudoviricetes</taxon>
        <taxon>Pootjesviridae</taxon>
        <taxon>Innesvirus</taxon>
        <taxon>Innesvirus RL2RES</taxon>
    </lineage>
</organism>
<dbReference type="Proteomes" id="UP000433502">
    <property type="component" value="Segment"/>
</dbReference>
<reference evidence="1 2" key="1">
    <citation type="submission" date="2019-10" db="EMBL/GenBank/DDBJ databases">
        <title>Complete genome sequence of bacteriophage vB_RLeM_RL2RES.</title>
        <authorList>
            <person name="Gunathilake D."/>
            <person name="Bhat S."/>
            <person name="Yost C.K."/>
            <person name="Hynes M.F."/>
        </authorList>
    </citation>
    <scope>NUCLEOTIDE SEQUENCE [LARGE SCALE GENOMIC DNA]</scope>
</reference>
<accession>A0A6B9J1X1</accession>